<dbReference type="PROSITE" id="PS51292">
    <property type="entry name" value="ZF_RING_CH"/>
    <property type="match status" value="1"/>
</dbReference>
<dbReference type="InterPro" id="IPR011016">
    <property type="entry name" value="Znf_RING-CH"/>
</dbReference>
<feature type="transmembrane region" description="Helical" evidence="4">
    <location>
        <begin position="262"/>
        <end position="284"/>
    </location>
</feature>
<evidence type="ECO:0000256" key="2">
    <source>
        <dbReference type="ARBA" id="ARBA00022771"/>
    </source>
</evidence>
<gene>
    <name evidence="6" type="ORF">INT46_004232</name>
</gene>
<evidence type="ECO:0000313" key="6">
    <source>
        <dbReference type="EMBL" id="KAG2209667.1"/>
    </source>
</evidence>
<evidence type="ECO:0000256" key="1">
    <source>
        <dbReference type="ARBA" id="ARBA00022723"/>
    </source>
</evidence>
<keyword evidence="2" id="KW-0863">Zinc-finger</keyword>
<dbReference type="SMART" id="SM00744">
    <property type="entry name" value="RINGv"/>
    <property type="match status" value="1"/>
</dbReference>
<evidence type="ECO:0000313" key="7">
    <source>
        <dbReference type="Proteomes" id="UP000650833"/>
    </source>
</evidence>
<dbReference type="InterPro" id="IPR013083">
    <property type="entry name" value="Znf_RING/FYVE/PHD"/>
</dbReference>
<dbReference type="PANTHER" id="PTHR46347">
    <property type="entry name" value="RING/FYVE/PHD ZINC FINGER SUPERFAMILY PROTEIN"/>
    <property type="match status" value="1"/>
</dbReference>
<accession>A0A8H7RG74</accession>
<reference evidence="6" key="1">
    <citation type="submission" date="2020-12" db="EMBL/GenBank/DDBJ databases">
        <title>Metabolic potential, ecology and presence of endohyphal bacteria is reflected in genomic diversity of Mucoromycotina.</title>
        <authorList>
            <person name="Muszewska A."/>
            <person name="Okrasinska A."/>
            <person name="Steczkiewicz K."/>
            <person name="Drgas O."/>
            <person name="Orlowska M."/>
            <person name="Perlinska-Lenart U."/>
            <person name="Aleksandrzak-Piekarczyk T."/>
            <person name="Szatraj K."/>
            <person name="Zielenkiewicz U."/>
            <person name="Pilsyk S."/>
            <person name="Malc E."/>
            <person name="Mieczkowski P."/>
            <person name="Kruszewska J.S."/>
            <person name="Biernat P."/>
            <person name="Pawlowska J."/>
        </authorList>
    </citation>
    <scope>NUCLEOTIDE SEQUENCE</scope>
    <source>
        <strain evidence="6">CBS 226.32</strain>
    </source>
</reference>
<keyword evidence="7" id="KW-1185">Reference proteome</keyword>
<keyword evidence="4" id="KW-0472">Membrane</keyword>
<dbReference type="EMBL" id="JAEPRC010000091">
    <property type="protein sequence ID" value="KAG2209667.1"/>
    <property type="molecule type" value="Genomic_DNA"/>
</dbReference>
<evidence type="ECO:0000256" key="3">
    <source>
        <dbReference type="ARBA" id="ARBA00022833"/>
    </source>
</evidence>
<dbReference type="Proteomes" id="UP000650833">
    <property type="component" value="Unassembled WGS sequence"/>
</dbReference>
<dbReference type="Pfam" id="PF12906">
    <property type="entry name" value="RINGv"/>
    <property type="match status" value="1"/>
</dbReference>
<dbReference type="SUPFAM" id="SSF57850">
    <property type="entry name" value="RING/U-box"/>
    <property type="match status" value="1"/>
</dbReference>
<proteinExistence type="predicted"/>
<dbReference type="GO" id="GO:0008270">
    <property type="term" value="F:zinc ion binding"/>
    <property type="evidence" value="ECO:0007669"/>
    <property type="project" value="UniProtKB-KW"/>
</dbReference>
<keyword evidence="4" id="KW-1133">Transmembrane helix</keyword>
<evidence type="ECO:0000256" key="4">
    <source>
        <dbReference type="SAM" id="Phobius"/>
    </source>
</evidence>
<protein>
    <recommendedName>
        <fullName evidence="5">RING-CH-type domain-containing protein</fullName>
    </recommendedName>
</protein>
<keyword evidence="4" id="KW-0812">Transmembrane</keyword>
<dbReference type="AlphaFoldDB" id="A0A8H7RG74"/>
<feature type="domain" description="RING-CH-type" evidence="5">
    <location>
        <begin position="6"/>
        <end position="73"/>
    </location>
</feature>
<feature type="non-terminal residue" evidence="6">
    <location>
        <position position="1"/>
    </location>
</feature>
<keyword evidence="1" id="KW-0479">Metal-binding</keyword>
<dbReference type="OrthoDB" id="264354at2759"/>
<comment type="caution">
    <text evidence="6">The sequence shown here is derived from an EMBL/GenBank/DDBJ whole genome shotgun (WGS) entry which is preliminary data.</text>
</comment>
<sequence length="346" mass="40120">KQSTSISTCKIRMCKICLEKDQVNLLISPCHCKGSIKYVHPHCMAGWRKALLQTGRESDLYHCQLCKHRLWVKQRRLWAVLLHYKRSIMKAFIHFSVLLSNYPGGLTQAWASSSLTRLLFTSSQTSILASLSSSHHIQPISNTNSASIRVLYSPFPVCILPSSSSDSHTLFSNHLLYYFLFPFSDERLWQLILCKLEHFHLGFFLLGSVNNIYFTYKILNDMFDIVLLGQDQQDNDDDVQEDEEQRLNSITRRLSKLLKGFLLTYCCSLVILFWIHFNIFAFHVDSQYEYTTSKQFVAELPLWTLRWVTLGIAVGDFAARGIYRWLTRITNCVDQEDVLSLPENIK</sequence>
<keyword evidence="3" id="KW-0862">Zinc</keyword>
<dbReference type="PANTHER" id="PTHR46347:SF1">
    <property type="entry name" value="RING_FYVE_PHD ZINC FINGER SUPERFAMILY PROTEIN"/>
    <property type="match status" value="1"/>
</dbReference>
<dbReference type="CDD" id="cd16495">
    <property type="entry name" value="RING_CH-C4HC3_MARCH"/>
    <property type="match status" value="1"/>
</dbReference>
<name>A0A8H7RG74_9FUNG</name>
<dbReference type="Gene3D" id="3.30.40.10">
    <property type="entry name" value="Zinc/RING finger domain, C3HC4 (zinc finger)"/>
    <property type="match status" value="1"/>
</dbReference>
<evidence type="ECO:0000259" key="5">
    <source>
        <dbReference type="PROSITE" id="PS51292"/>
    </source>
</evidence>
<feature type="transmembrane region" description="Helical" evidence="4">
    <location>
        <begin position="304"/>
        <end position="323"/>
    </location>
</feature>
<organism evidence="6 7">
    <name type="scientific">Mucor plumbeus</name>
    <dbReference type="NCBI Taxonomy" id="97098"/>
    <lineage>
        <taxon>Eukaryota</taxon>
        <taxon>Fungi</taxon>
        <taxon>Fungi incertae sedis</taxon>
        <taxon>Mucoromycota</taxon>
        <taxon>Mucoromycotina</taxon>
        <taxon>Mucoromycetes</taxon>
        <taxon>Mucorales</taxon>
        <taxon>Mucorineae</taxon>
        <taxon>Mucoraceae</taxon>
        <taxon>Mucor</taxon>
    </lineage>
</organism>